<comment type="function">
    <text evidence="13">Cadherins are calcium-dependent cell adhesion proteins.</text>
</comment>
<evidence type="ECO:0000256" key="3">
    <source>
        <dbReference type="ARBA" id="ARBA00022692"/>
    </source>
</evidence>
<keyword evidence="5 11" id="KW-0106">Calcium</keyword>
<keyword evidence="9" id="KW-1015">Disulfide bond</keyword>
<dbReference type="GO" id="GO:0007156">
    <property type="term" value="P:homophilic cell adhesion via plasma membrane adhesion molecules"/>
    <property type="evidence" value="ECO:0007669"/>
    <property type="project" value="InterPro"/>
</dbReference>
<feature type="compositionally biased region" description="Basic and acidic residues" evidence="14">
    <location>
        <begin position="1447"/>
        <end position="1463"/>
    </location>
</feature>
<sequence length="1678" mass="184776">MEDEPIAYPVIHVTAEDYDSGINGDIVYQIAQGNDDGKFALGPDTGLLTIANSLDHEHRQKYELNITAHDQGVVQLVSWQEVEIYVEDVNDHPPVFQELLYVFNVTEEQDPGLEVGQVVAIDRDSGDNGRLTYELPEGVADNHFEIDSQSGVITTQVKLDREERDYYSFTVYVMDGAFPSFYDVTTITVYVMDINDNPPMFASDLFSLQLPEAQVTGIFHVVAAFDPDIQGSDVIRYEIADGNVDDKFDLDSLTGELNTKTTLDREQTPEFNLTVKAIDVSDPGLWTTTVIHIQVLDINDNDPIFVESVYEVTISEDIQIGANVIAVQATDRDIGLNGDILYSLDNTTGRLFAVDELTGQIVTAGKFDFEKTDEHAFLVRASDQGAIDQIGPRSEQVQVRVTLLDVNDNAPVFEDKPIRSNISIGTAANSMVATLRADDKDSGVNGEVNYRFMNPSSEFAIDGHVVKTKVTMTEENFYQLKVIAYDSGSPSLSTEASLEIWVSNSNSWTLAFRNSDYRATVQEDAAADTNVLTVDLANRPRDRDIEFCIASGNEMGAFKLLTENGGSTTIQIQNSSTLDYETNPEIVLILEARDTAELSIPLYGYTKVTVTLQDANDNAPQFSQDRYSSSVSEGNEPGTFVTQVSATDIDHGSNSDISYHIIGGNTNNAFAIDEVTGIITTNGNLDRELQDLYRLTLRARDNGNPRKDDTVMIKVTINDRNDNRPIFPIYAPISISEGLEIGSVVTTVTAVDPDINPTITYSFAPGGNQDRMFNIDAYSGTITLAEPLDRERQQSYSLVVTASDSQHSDQSYISVIIQDENDNAPVFTEQSYQVTLPELTPPRHLVMTVNATDADSGENARIRFSMDVPSIQEFSIDPDTGAIYTEQEINYNTVQPVIQLVVTATDNGTPSLSQVVAVRIKVLDVNNNAPEFSKTIYQGSVKENAPEDTLVVTVIASDADVHFANQKIDYSIVSGNEEDKFFISADSGDIKVFNPLDRETTDVYTLIVRAADRGSPQRNSTTEVVIEVLDVNDHAPVFSPSEYSGEIGEGADVGAEIIQVHTFDLDKEENAKVTYDIISGNDKGYFAIDDVSGVITVRRELDHEEMPGARLVVMASDRGMNSSSSNVIVHINITDENDNRPYFPVMMYLERVAENTPPGVVFTVAALDKDTGIYGQLEYSIVNSKGLEFFDIDARTGEVSSKRAFDYEEAHSYILIIRAMDKGGESLQVQAQVSITGEDEFAPEFNRSSYRFEVLKDAKVGDEVGQVGATDEDGGPDGVILYRFQNEQEYFEMEELTGRITVRKDFSSDSQRSKRQANPDSFPFIVIGSSGRQGSLETPVSKRKKKDRADAADLNRSVSPRFYDANFDRNVEMGHGIMNPNITENHMLKGPNSPRVMYGVPPTNSSMEVGHKTDISDQSHSASSGRGSATVEDEEIRQINARTVPRQPRDVLDSGIQQDHDDGSYSASDMNSPRTKPFSTSVESMHVFGDEGGGEAGGQIGHLIYAQLDEAITDEDIAVVDGVNVFGYNNKIQPSMGGSLSSIVNSEEEFSGSYNWDYLLDWGPQFQPLAHVFAEIAKLKDDSLVSSKTESRPFQQKAFQPLNKTYPPPLITNVVHGPIKQLHRSVEQNNSMNHSLNHGNSPRSPISYDHSFIPAAVTPDLSPSLSPLAPGSPSLSPW</sequence>
<dbReference type="InterPro" id="IPR015919">
    <property type="entry name" value="Cadherin-like_sf"/>
</dbReference>
<keyword evidence="7" id="KW-1133">Transmembrane helix</keyword>
<evidence type="ECO:0000256" key="9">
    <source>
        <dbReference type="ARBA" id="ARBA00023157"/>
    </source>
</evidence>
<keyword evidence="2" id="KW-0245">EGF-like domain</keyword>
<feature type="domain" description="Cadherin" evidence="15">
    <location>
        <begin position="414"/>
        <end position="512"/>
    </location>
</feature>
<feature type="domain" description="Cadherin" evidence="15">
    <location>
        <begin position="623"/>
        <end position="727"/>
    </location>
</feature>
<accession>A0A2G8LLF6</accession>
<evidence type="ECO:0000256" key="12">
    <source>
        <dbReference type="RuleBase" id="RU003318"/>
    </source>
</evidence>
<dbReference type="Proteomes" id="UP000230750">
    <property type="component" value="Unassembled WGS sequence"/>
</dbReference>
<comment type="caution">
    <text evidence="16">The sequence shown here is derived from an EMBL/GenBank/DDBJ whole genome shotgun (WGS) entry which is preliminary data.</text>
</comment>
<evidence type="ECO:0000256" key="10">
    <source>
        <dbReference type="ARBA" id="ARBA00023180"/>
    </source>
</evidence>
<dbReference type="PANTHER" id="PTHR24026">
    <property type="entry name" value="FAT ATYPICAL CADHERIN-RELATED"/>
    <property type="match status" value="1"/>
</dbReference>
<evidence type="ECO:0000259" key="15">
    <source>
        <dbReference type="PROSITE" id="PS50268"/>
    </source>
</evidence>
<feature type="region of interest" description="Disordered" evidence="14">
    <location>
        <begin position="1410"/>
        <end position="1479"/>
    </location>
</feature>
<dbReference type="PRINTS" id="PR00205">
    <property type="entry name" value="CADHERIN"/>
</dbReference>
<feature type="domain" description="Cadherin" evidence="15">
    <location>
        <begin position="727"/>
        <end position="827"/>
    </location>
</feature>
<dbReference type="CDD" id="cd11304">
    <property type="entry name" value="Cadherin_repeat"/>
    <property type="match status" value="13"/>
</dbReference>
<gene>
    <name evidence="16" type="ORF">BSL78_01998</name>
</gene>
<dbReference type="FunFam" id="2.60.40.60:FF:000181">
    <property type="entry name" value="Predicted protein"/>
    <property type="match status" value="1"/>
</dbReference>
<feature type="domain" description="Cadherin" evidence="15">
    <location>
        <begin position="2"/>
        <end position="96"/>
    </location>
</feature>
<reference evidence="16 17" key="1">
    <citation type="journal article" date="2017" name="PLoS Biol.">
        <title>The sea cucumber genome provides insights into morphological evolution and visceral regeneration.</title>
        <authorList>
            <person name="Zhang X."/>
            <person name="Sun L."/>
            <person name="Yuan J."/>
            <person name="Sun Y."/>
            <person name="Gao Y."/>
            <person name="Zhang L."/>
            <person name="Li S."/>
            <person name="Dai H."/>
            <person name="Hamel J.F."/>
            <person name="Liu C."/>
            <person name="Yu Y."/>
            <person name="Liu S."/>
            <person name="Lin W."/>
            <person name="Guo K."/>
            <person name="Jin S."/>
            <person name="Xu P."/>
            <person name="Storey K.B."/>
            <person name="Huan P."/>
            <person name="Zhang T."/>
            <person name="Zhou Y."/>
            <person name="Zhang J."/>
            <person name="Lin C."/>
            <person name="Li X."/>
            <person name="Xing L."/>
            <person name="Huo D."/>
            <person name="Sun M."/>
            <person name="Wang L."/>
            <person name="Mercier A."/>
            <person name="Li F."/>
            <person name="Yang H."/>
            <person name="Xiang J."/>
        </authorList>
    </citation>
    <scope>NUCLEOTIDE SEQUENCE [LARGE SCALE GENOMIC DNA]</scope>
    <source>
        <strain evidence="16">Shaxun</strain>
        <tissue evidence="16">Muscle</tissue>
    </source>
</reference>
<keyword evidence="3 12" id="KW-0812">Transmembrane</keyword>
<dbReference type="InterPro" id="IPR027397">
    <property type="entry name" value="Catenin-bd_sf"/>
</dbReference>
<dbReference type="Gene3D" id="4.10.900.10">
    <property type="entry name" value="TCF3-CBD (Catenin binding domain)"/>
    <property type="match status" value="1"/>
</dbReference>
<organism evidence="16 17">
    <name type="scientific">Stichopus japonicus</name>
    <name type="common">Sea cucumber</name>
    <dbReference type="NCBI Taxonomy" id="307972"/>
    <lineage>
        <taxon>Eukaryota</taxon>
        <taxon>Metazoa</taxon>
        <taxon>Echinodermata</taxon>
        <taxon>Eleutherozoa</taxon>
        <taxon>Echinozoa</taxon>
        <taxon>Holothuroidea</taxon>
        <taxon>Aspidochirotacea</taxon>
        <taxon>Aspidochirotida</taxon>
        <taxon>Stichopodidae</taxon>
        <taxon>Apostichopus</taxon>
    </lineage>
</organism>
<evidence type="ECO:0000313" key="16">
    <source>
        <dbReference type="EMBL" id="PIK61074.1"/>
    </source>
</evidence>
<dbReference type="GO" id="GO:0007163">
    <property type="term" value="P:establishment or maintenance of cell polarity"/>
    <property type="evidence" value="ECO:0007669"/>
    <property type="project" value="UniProtKB-ARBA"/>
</dbReference>
<evidence type="ECO:0000256" key="8">
    <source>
        <dbReference type="ARBA" id="ARBA00023136"/>
    </source>
</evidence>
<keyword evidence="8" id="KW-0472">Membrane</keyword>
<dbReference type="InterPro" id="IPR000233">
    <property type="entry name" value="Cadherin_Y-type_LIR"/>
</dbReference>
<dbReference type="OrthoDB" id="6252479at2759"/>
<keyword evidence="10" id="KW-0325">Glycoprotein</keyword>
<dbReference type="FunFam" id="2.60.40.60:FF:000061">
    <property type="entry name" value="FAT atypical cadherin 3"/>
    <property type="match status" value="1"/>
</dbReference>
<dbReference type="FunFam" id="2.60.40.60:FF:000116">
    <property type="entry name" value="Dachsous cadherin-related 2"/>
    <property type="match status" value="1"/>
</dbReference>
<feature type="domain" description="Cadherin" evidence="15">
    <location>
        <begin position="97"/>
        <end position="201"/>
    </location>
</feature>
<evidence type="ECO:0000256" key="4">
    <source>
        <dbReference type="ARBA" id="ARBA00022737"/>
    </source>
</evidence>
<evidence type="ECO:0000313" key="17">
    <source>
        <dbReference type="Proteomes" id="UP000230750"/>
    </source>
</evidence>
<keyword evidence="4" id="KW-0677">Repeat</keyword>
<evidence type="ECO:0000256" key="5">
    <source>
        <dbReference type="ARBA" id="ARBA00022837"/>
    </source>
</evidence>
<feature type="region of interest" description="Disordered" evidence="14">
    <location>
        <begin position="1305"/>
        <end position="1353"/>
    </location>
</feature>
<dbReference type="Gene3D" id="2.60.40.60">
    <property type="entry name" value="Cadherins"/>
    <property type="match status" value="13"/>
</dbReference>
<dbReference type="FunFam" id="2.60.40.60:FF:000080">
    <property type="entry name" value="FAT atypical cadherin 1"/>
    <property type="match status" value="1"/>
</dbReference>
<feature type="domain" description="Cadherin" evidence="15">
    <location>
        <begin position="513"/>
        <end position="622"/>
    </location>
</feature>
<dbReference type="FunFam" id="2.60.40.60:FF:000140">
    <property type="entry name" value="Dachsous cadherin-related 1"/>
    <property type="match status" value="1"/>
</dbReference>
<proteinExistence type="predicted"/>
<feature type="compositionally biased region" description="Polar residues" evidence="14">
    <location>
        <begin position="1465"/>
        <end position="1479"/>
    </location>
</feature>
<dbReference type="PANTHER" id="PTHR24026:SF126">
    <property type="entry name" value="PROTOCADHERIN FAT 4"/>
    <property type="match status" value="1"/>
</dbReference>
<feature type="domain" description="Cadherin" evidence="15">
    <location>
        <begin position="202"/>
        <end position="305"/>
    </location>
</feature>
<evidence type="ECO:0000256" key="13">
    <source>
        <dbReference type="RuleBase" id="RU004357"/>
    </source>
</evidence>
<dbReference type="PROSITE" id="PS50268">
    <property type="entry name" value="CADHERIN_2"/>
    <property type="match status" value="13"/>
</dbReference>
<dbReference type="FunFam" id="2.60.40.60:FF:000020">
    <property type="entry name" value="Dachsous cadherin-related 1b"/>
    <property type="match status" value="5"/>
</dbReference>
<dbReference type="STRING" id="307972.A0A2G8LLF6"/>
<name>A0A2G8LLF6_STIJA</name>
<feature type="domain" description="Cadherin" evidence="15">
    <location>
        <begin position="1246"/>
        <end position="1362"/>
    </location>
</feature>
<evidence type="ECO:0000256" key="2">
    <source>
        <dbReference type="ARBA" id="ARBA00022536"/>
    </source>
</evidence>
<protein>
    <recommendedName>
        <fullName evidence="15">Cadherin domain-containing protein</fullName>
    </recommendedName>
</protein>
<evidence type="ECO:0000256" key="1">
    <source>
        <dbReference type="ARBA" id="ARBA00004167"/>
    </source>
</evidence>
<dbReference type="GO" id="GO:0005509">
    <property type="term" value="F:calcium ion binding"/>
    <property type="evidence" value="ECO:0007669"/>
    <property type="project" value="UniProtKB-UniRule"/>
</dbReference>
<evidence type="ECO:0000256" key="14">
    <source>
        <dbReference type="SAM" id="MobiDB-lite"/>
    </source>
</evidence>
<dbReference type="PROSITE" id="PS00232">
    <property type="entry name" value="CADHERIN_1"/>
    <property type="match status" value="7"/>
</dbReference>
<dbReference type="SUPFAM" id="SSF49313">
    <property type="entry name" value="Cadherin-like"/>
    <property type="match status" value="13"/>
</dbReference>
<dbReference type="Pfam" id="PF00028">
    <property type="entry name" value="Cadherin"/>
    <property type="match status" value="11"/>
</dbReference>
<comment type="subcellular location">
    <subcellularLocation>
        <location evidence="12">Cell membrane</location>
        <topology evidence="12">Single-pass type I membrane protein</topology>
    </subcellularLocation>
    <subcellularLocation>
        <location evidence="1">Membrane</location>
        <topology evidence="1">Single-pass membrane protein</topology>
    </subcellularLocation>
</comment>
<dbReference type="InterPro" id="IPR020894">
    <property type="entry name" value="Cadherin_CS"/>
</dbReference>
<dbReference type="FunFam" id="2.60.40.60:FF:000039">
    <property type="entry name" value="FAT atypical cadherin 3"/>
    <property type="match status" value="1"/>
</dbReference>
<evidence type="ECO:0000256" key="6">
    <source>
        <dbReference type="ARBA" id="ARBA00022889"/>
    </source>
</evidence>
<keyword evidence="17" id="KW-1185">Reference proteome</keyword>
<evidence type="ECO:0000256" key="11">
    <source>
        <dbReference type="PROSITE-ProRule" id="PRU00043"/>
    </source>
</evidence>
<dbReference type="EMBL" id="MRZV01000041">
    <property type="protein sequence ID" value="PIK61074.1"/>
    <property type="molecule type" value="Genomic_DNA"/>
</dbReference>
<feature type="domain" description="Cadherin" evidence="15">
    <location>
        <begin position="306"/>
        <end position="413"/>
    </location>
</feature>
<feature type="domain" description="Cadherin" evidence="15">
    <location>
        <begin position="828"/>
        <end position="932"/>
    </location>
</feature>
<feature type="domain" description="Cadherin" evidence="15">
    <location>
        <begin position="1144"/>
        <end position="1245"/>
    </location>
</feature>
<dbReference type="Pfam" id="PF01049">
    <property type="entry name" value="CADH_Y-type_LIR"/>
    <property type="match status" value="1"/>
</dbReference>
<dbReference type="SMART" id="SM00112">
    <property type="entry name" value="CA"/>
    <property type="match status" value="12"/>
</dbReference>
<feature type="domain" description="Cadherin" evidence="15">
    <location>
        <begin position="933"/>
        <end position="1038"/>
    </location>
</feature>
<evidence type="ECO:0000256" key="7">
    <source>
        <dbReference type="ARBA" id="ARBA00022989"/>
    </source>
</evidence>
<dbReference type="GO" id="GO:0005886">
    <property type="term" value="C:plasma membrane"/>
    <property type="evidence" value="ECO:0007669"/>
    <property type="project" value="UniProtKB-SubCell"/>
</dbReference>
<feature type="compositionally biased region" description="Polar residues" evidence="14">
    <location>
        <begin position="1418"/>
        <end position="1427"/>
    </location>
</feature>
<feature type="domain" description="Cadherin" evidence="15">
    <location>
        <begin position="1039"/>
        <end position="1143"/>
    </location>
</feature>
<dbReference type="InterPro" id="IPR002126">
    <property type="entry name" value="Cadherin-like_dom"/>
</dbReference>
<keyword evidence="6 12" id="KW-0130">Cell adhesion</keyword>